<evidence type="ECO:0000313" key="4">
    <source>
        <dbReference type="WormBase" id="SRAE_2000415800"/>
    </source>
</evidence>
<proteinExistence type="predicted"/>
<name>A0A090MZT8_STRRB</name>
<dbReference type="CTD" id="36381879"/>
<evidence type="ECO:0000313" key="2">
    <source>
        <dbReference type="Proteomes" id="UP000035682"/>
    </source>
</evidence>
<organism evidence="1">
    <name type="scientific">Strongyloides ratti</name>
    <name type="common">Parasitic roundworm</name>
    <dbReference type="NCBI Taxonomy" id="34506"/>
    <lineage>
        <taxon>Eukaryota</taxon>
        <taxon>Metazoa</taxon>
        <taxon>Ecdysozoa</taxon>
        <taxon>Nematoda</taxon>
        <taxon>Chromadorea</taxon>
        <taxon>Rhabditida</taxon>
        <taxon>Tylenchina</taxon>
        <taxon>Panagrolaimomorpha</taxon>
        <taxon>Strongyloidoidea</taxon>
        <taxon>Strongyloididae</taxon>
        <taxon>Strongyloides</taxon>
    </lineage>
</organism>
<accession>A0A090MZT8</accession>
<evidence type="ECO:0000313" key="1">
    <source>
        <dbReference type="EMBL" id="CEF69509.1"/>
    </source>
</evidence>
<dbReference type="AlphaFoldDB" id="A0A090MZT8"/>
<evidence type="ECO:0000313" key="3">
    <source>
        <dbReference type="WBParaSite" id="SRAE_2000415800.1"/>
    </source>
</evidence>
<gene>
    <name evidence="1 3 4" type="ORF">SRAE_2000415800</name>
</gene>
<protein>
    <submittedName>
        <fullName evidence="1 3">Uncharacterized protein</fullName>
    </submittedName>
</protein>
<dbReference type="RefSeq" id="XP_024508709.1">
    <property type="nucleotide sequence ID" value="XM_024642993.1"/>
</dbReference>
<dbReference type="GeneID" id="36381879"/>
<dbReference type="WormBase" id="SRAE_2000415800">
    <property type="protein sequence ID" value="SRP04398"/>
    <property type="gene ID" value="WBGene00264386"/>
</dbReference>
<sequence>MNFEESLKLISMLRQNHQKEDALDYFKNINISVLPLHNTKVLLIYVHYLSNFAISMSLNLIPYLKKKSLWKTVRNLLNKIFDTLDNVENYEEKFNILLMICNICSFYKEFDDDLLVESCYEYGYMLKRDIENSQNNNLYSKQRKNELLEYFDNIEYTFIIRNQKHDESKIESIEKNSNNLTLSKSKTLSFGGLKEDPPLWINGSIDQAIVQKKIHNKRLLRRNTLINVDMFNDPSAPAVQLIKKRVQEIEKDMDDYETTSNNDISFYDNIDQTNDNFLINYKDIDIKECVNDMINQIVKLEDNPNFYEDNNNISNKKSFLLQNFRQMAIDDSSNCSSPHEFYKTDLPILSDSFIDTLSKNAASSKRRSKVTILPDTYHK</sequence>
<keyword evidence="2" id="KW-1185">Reference proteome</keyword>
<dbReference type="Proteomes" id="UP000035682">
    <property type="component" value="Unplaced"/>
</dbReference>
<dbReference type="WBParaSite" id="SRAE_2000415800.1">
    <property type="protein sequence ID" value="SRAE_2000415800.1"/>
    <property type="gene ID" value="WBGene00264386"/>
</dbReference>
<reference evidence="3" key="2">
    <citation type="submission" date="2020-12" db="UniProtKB">
        <authorList>
            <consortium name="WormBaseParasite"/>
        </authorList>
    </citation>
    <scope>IDENTIFICATION</scope>
</reference>
<reference evidence="1 2" key="1">
    <citation type="submission" date="2014-09" db="EMBL/GenBank/DDBJ databases">
        <authorList>
            <person name="Martin A.A."/>
        </authorList>
    </citation>
    <scope>NUCLEOTIDE SEQUENCE</scope>
    <source>
        <strain evidence="2">ED321</strain>
        <strain evidence="1">ED321 Heterogonic</strain>
    </source>
</reference>
<dbReference type="EMBL" id="LN609529">
    <property type="protein sequence ID" value="CEF69509.1"/>
    <property type="molecule type" value="Genomic_DNA"/>
</dbReference>